<keyword evidence="16" id="KW-1185">Reference proteome</keyword>
<dbReference type="InterPro" id="IPR009056">
    <property type="entry name" value="Cyt_c-like_dom"/>
</dbReference>
<dbReference type="EMBL" id="BJYZ01000008">
    <property type="protein sequence ID" value="GEO38026.1"/>
    <property type="molecule type" value="Genomic_DNA"/>
</dbReference>
<evidence type="ECO:0000256" key="11">
    <source>
        <dbReference type="PROSITE-ProRule" id="PRU00433"/>
    </source>
</evidence>
<comment type="catalytic activity">
    <reaction evidence="10">
        <text>4 Fe(II)-[cytochrome c] + O2 + 8 H(+)(in) = 4 Fe(III)-[cytochrome c] + 2 H2O + 4 H(+)(out)</text>
        <dbReference type="Rhea" id="RHEA:11436"/>
        <dbReference type="Rhea" id="RHEA-COMP:10350"/>
        <dbReference type="Rhea" id="RHEA-COMP:14399"/>
        <dbReference type="ChEBI" id="CHEBI:15377"/>
        <dbReference type="ChEBI" id="CHEBI:15378"/>
        <dbReference type="ChEBI" id="CHEBI:15379"/>
        <dbReference type="ChEBI" id="CHEBI:29033"/>
        <dbReference type="ChEBI" id="CHEBI:29034"/>
        <dbReference type="EC" id="7.1.1.9"/>
    </reaction>
</comment>
<name>A0A512DNI4_9PROT</name>
<gene>
    <name evidence="15" type="ORF">SAE02_21740</name>
</gene>
<keyword evidence="9 12" id="KW-0472">Membrane</keyword>
<evidence type="ECO:0000256" key="2">
    <source>
        <dbReference type="ARBA" id="ARBA00007866"/>
    </source>
</evidence>
<dbReference type="PROSITE" id="PS50857">
    <property type="entry name" value="COX2_CUA"/>
    <property type="match status" value="1"/>
</dbReference>
<keyword evidence="3" id="KW-0813">Transport</keyword>
<comment type="subcellular location">
    <subcellularLocation>
        <location evidence="1">Membrane</location>
    </subcellularLocation>
</comment>
<evidence type="ECO:0000256" key="7">
    <source>
        <dbReference type="ARBA" id="ARBA00023004"/>
    </source>
</evidence>
<comment type="caution">
    <text evidence="15">The sequence shown here is derived from an EMBL/GenBank/DDBJ whole genome shotgun (WGS) entry which is preliminary data.</text>
</comment>
<evidence type="ECO:0000259" key="13">
    <source>
        <dbReference type="PROSITE" id="PS50857"/>
    </source>
</evidence>
<dbReference type="Pfam" id="PF00034">
    <property type="entry name" value="Cytochrom_C"/>
    <property type="match status" value="1"/>
</dbReference>
<dbReference type="Pfam" id="PF00116">
    <property type="entry name" value="COX2"/>
    <property type="match status" value="1"/>
</dbReference>
<keyword evidence="12" id="KW-0812">Transmembrane</keyword>
<feature type="transmembrane region" description="Helical" evidence="12">
    <location>
        <begin position="55"/>
        <end position="78"/>
    </location>
</feature>
<dbReference type="RefSeq" id="WP_211099318.1">
    <property type="nucleotide sequence ID" value="NZ_BJYZ01000008.1"/>
</dbReference>
<keyword evidence="7 11" id="KW-0408">Iron</keyword>
<keyword evidence="12" id="KW-1133">Transmembrane helix</keyword>
<dbReference type="GO" id="GO:0004129">
    <property type="term" value="F:cytochrome-c oxidase activity"/>
    <property type="evidence" value="ECO:0007669"/>
    <property type="project" value="UniProtKB-EC"/>
</dbReference>
<dbReference type="PANTHER" id="PTHR22888:SF9">
    <property type="entry name" value="CYTOCHROME C OXIDASE SUBUNIT 2"/>
    <property type="match status" value="1"/>
</dbReference>
<evidence type="ECO:0000313" key="16">
    <source>
        <dbReference type="Proteomes" id="UP000321523"/>
    </source>
</evidence>
<dbReference type="AlphaFoldDB" id="A0A512DNI4"/>
<evidence type="ECO:0000256" key="1">
    <source>
        <dbReference type="ARBA" id="ARBA00004370"/>
    </source>
</evidence>
<evidence type="ECO:0000256" key="12">
    <source>
        <dbReference type="SAM" id="Phobius"/>
    </source>
</evidence>
<dbReference type="InterPro" id="IPR002429">
    <property type="entry name" value="CcO_II-like_C"/>
</dbReference>
<dbReference type="Gene3D" id="2.60.40.420">
    <property type="entry name" value="Cupredoxins - blue copper proteins"/>
    <property type="match status" value="1"/>
</dbReference>
<dbReference type="SUPFAM" id="SSF49503">
    <property type="entry name" value="Cupredoxins"/>
    <property type="match status" value="1"/>
</dbReference>
<keyword evidence="8" id="KW-0186">Copper</keyword>
<sequence>MLHDPTDPHPPPEPTRSRAGAAKAVAAALPVLASCSGPQSTFTAAGSESESILHLFYVMLAGASVIWLFVIGLSLYAVRSTPARDSARIGVRLIVWGGCVFPTVVLALLLYWGLEKMPGYRRPADGPRIAVSGERFWWRVAYDVEGEPGIVKSLPTGGVESANEIWIPVGRRTEILLGSPDVIHSFWVPALAGKTDMIPGRVNRIVLEPLVAGVYNGVCAEFCGDAHAQMGLRVVAVPEAEYAAHVAAMAEPAAVVSGRGVDAFLGNGCAACHTVRGTPAAGSVGPDLTHVASRLTLGAGLLENNRENLTAFIRATDHVKPGVQMPAFGMLPDDDIAVIANWLGELR</sequence>
<organism evidence="15 16">
    <name type="scientific">Skermanella aerolata</name>
    <dbReference type="NCBI Taxonomy" id="393310"/>
    <lineage>
        <taxon>Bacteria</taxon>
        <taxon>Pseudomonadati</taxon>
        <taxon>Pseudomonadota</taxon>
        <taxon>Alphaproteobacteria</taxon>
        <taxon>Rhodospirillales</taxon>
        <taxon>Azospirillaceae</taxon>
        <taxon>Skermanella</taxon>
    </lineage>
</organism>
<dbReference type="GO" id="GO:0016020">
    <property type="term" value="C:membrane"/>
    <property type="evidence" value="ECO:0007669"/>
    <property type="project" value="UniProtKB-SubCell"/>
</dbReference>
<comment type="similarity">
    <text evidence="2">Belongs to the cytochrome c oxidase subunit 2 family.</text>
</comment>
<dbReference type="Proteomes" id="UP000321523">
    <property type="component" value="Unassembled WGS sequence"/>
</dbReference>
<dbReference type="SUPFAM" id="SSF46626">
    <property type="entry name" value="Cytochrome c"/>
    <property type="match status" value="1"/>
</dbReference>
<evidence type="ECO:0000256" key="9">
    <source>
        <dbReference type="ARBA" id="ARBA00023136"/>
    </source>
</evidence>
<keyword evidence="6" id="KW-0249">Electron transport</keyword>
<dbReference type="InterPro" id="IPR008972">
    <property type="entry name" value="Cupredoxin"/>
</dbReference>
<keyword evidence="4 11" id="KW-0349">Heme</keyword>
<evidence type="ECO:0000256" key="4">
    <source>
        <dbReference type="ARBA" id="ARBA00022617"/>
    </source>
</evidence>
<dbReference type="InterPro" id="IPR001505">
    <property type="entry name" value="Copper_CuA"/>
</dbReference>
<feature type="domain" description="Cytochrome oxidase subunit II copper A binding" evidence="13">
    <location>
        <begin position="124"/>
        <end position="248"/>
    </location>
</feature>
<reference evidence="15 16" key="1">
    <citation type="submission" date="2019-07" db="EMBL/GenBank/DDBJ databases">
        <title>Whole genome shotgun sequence of Skermanella aerolata NBRC 106429.</title>
        <authorList>
            <person name="Hosoyama A."/>
            <person name="Uohara A."/>
            <person name="Ohji S."/>
            <person name="Ichikawa N."/>
        </authorList>
    </citation>
    <scope>NUCLEOTIDE SEQUENCE [LARGE SCALE GENOMIC DNA]</scope>
    <source>
        <strain evidence="15 16">NBRC 106429</strain>
    </source>
</reference>
<evidence type="ECO:0000256" key="3">
    <source>
        <dbReference type="ARBA" id="ARBA00022448"/>
    </source>
</evidence>
<feature type="transmembrane region" description="Helical" evidence="12">
    <location>
        <begin position="90"/>
        <end position="114"/>
    </location>
</feature>
<dbReference type="PROSITE" id="PS51007">
    <property type="entry name" value="CYTC"/>
    <property type="match status" value="1"/>
</dbReference>
<dbReference type="GO" id="GO:0042773">
    <property type="term" value="P:ATP synthesis coupled electron transport"/>
    <property type="evidence" value="ECO:0007669"/>
    <property type="project" value="TreeGrafter"/>
</dbReference>
<evidence type="ECO:0000313" key="15">
    <source>
        <dbReference type="EMBL" id="GEO38026.1"/>
    </source>
</evidence>
<keyword evidence="5 11" id="KW-0479">Metal-binding</keyword>
<dbReference type="GO" id="GO:0005507">
    <property type="term" value="F:copper ion binding"/>
    <property type="evidence" value="ECO:0007669"/>
    <property type="project" value="InterPro"/>
</dbReference>
<evidence type="ECO:0000259" key="14">
    <source>
        <dbReference type="PROSITE" id="PS51007"/>
    </source>
</evidence>
<evidence type="ECO:0000256" key="5">
    <source>
        <dbReference type="ARBA" id="ARBA00022723"/>
    </source>
</evidence>
<proteinExistence type="inferred from homology"/>
<dbReference type="PROSITE" id="PS00078">
    <property type="entry name" value="COX2"/>
    <property type="match status" value="1"/>
</dbReference>
<evidence type="ECO:0000256" key="10">
    <source>
        <dbReference type="ARBA" id="ARBA00047816"/>
    </source>
</evidence>
<accession>A0A512DNI4</accession>
<protein>
    <submittedName>
        <fullName evidence="15">Cytochrome b561</fullName>
    </submittedName>
</protein>
<evidence type="ECO:0000256" key="6">
    <source>
        <dbReference type="ARBA" id="ARBA00022982"/>
    </source>
</evidence>
<dbReference type="InterPro" id="IPR045187">
    <property type="entry name" value="CcO_II"/>
</dbReference>
<dbReference type="GO" id="GO:0020037">
    <property type="term" value="F:heme binding"/>
    <property type="evidence" value="ECO:0007669"/>
    <property type="project" value="InterPro"/>
</dbReference>
<dbReference type="PRINTS" id="PR01166">
    <property type="entry name" value="CYCOXIDASEII"/>
</dbReference>
<evidence type="ECO:0000256" key="8">
    <source>
        <dbReference type="ARBA" id="ARBA00023008"/>
    </source>
</evidence>
<dbReference type="InterPro" id="IPR036909">
    <property type="entry name" value="Cyt_c-like_dom_sf"/>
</dbReference>
<feature type="domain" description="Cytochrome c" evidence="14">
    <location>
        <begin position="255"/>
        <end position="347"/>
    </location>
</feature>
<dbReference type="PANTHER" id="PTHR22888">
    <property type="entry name" value="CYTOCHROME C OXIDASE, SUBUNIT II"/>
    <property type="match status" value="1"/>
</dbReference>